<reference evidence="2 3" key="1">
    <citation type="submission" date="2024-01" db="EMBL/GenBank/DDBJ databases">
        <title>Comparative genomics of Cryptococcus and Kwoniella reveals pathogenesis evolution and contrasting modes of karyotype evolution via chromosome fusion or intercentromeric recombination.</title>
        <authorList>
            <person name="Coelho M.A."/>
            <person name="David-Palma M."/>
            <person name="Shea T."/>
            <person name="Bowers K."/>
            <person name="McGinley-Smith S."/>
            <person name="Mohammad A.W."/>
            <person name="Gnirke A."/>
            <person name="Yurkov A.M."/>
            <person name="Nowrousian M."/>
            <person name="Sun S."/>
            <person name="Cuomo C.A."/>
            <person name="Heitman J."/>
        </authorList>
    </citation>
    <scope>NUCLEOTIDE SEQUENCE [LARGE SCALE GENOMIC DNA]</scope>
    <source>
        <strain evidence="2 3">CBS 6074</strain>
    </source>
</reference>
<dbReference type="RefSeq" id="XP_066072772.1">
    <property type="nucleotide sequence ID" value="XM_066216675.1"/>
</dbReference>
<keyword evidence="3" id="KW-1185">Reference proteome</keyword>
<sequence length="369" mass="39726">MSTSEIPIDPSLQDAPPQPIHQPPGQSTVRSPKKVAGTKRKTRAGGNNAVASSSTSARVTRRSTGSAVAATQGQHVTEMTNEPSRGEEENLNGYWGPANTKRARRSSPTKRSKPSAASVRYNPSNPSMTDPSHPSSGSGHNTIFPDFEGESGLSLAGIEELAAAATTANAKSSGILPYIPMYPVGLTSFRYPCLKPSEPNPPPGDPNDPNFRPFNPHEPIHVSPPTSTNSQQNALPTQPTSNEGSNANTKSNTVNNQPIDPELINLSLPSTLDPSHNIQNQHNQPQFETQDQYQDQNRDQNQLYDQNFTDHQNQLYSGNQEQAIHDNSMMDQNTAASANAAYESISALLSASQGVYPTLESLDYSTQEG</sequence>
<protein>
    <submittedName>
        <fullName evidence="2">Uncharacterized protein</fullName>
    </submittedName>
</protein>
<organism evidence="2 3">
    <name type="scientific">Kwoniella dendrophila CBS 6074</name>
    <dbReference type="NCBI Taxonomy" id="1295534"/>
    <lineage>
        <taxon>Eukaryota</taxon>
        <taxon>Fungi</taxon>
        <taxon>Dikarya</taxon>
        <taxon>Basidiomycota</taxon>
        <taxon>Agaricomycotina</taxon>
        <taxon>Tremellomycetes</taxon>
        <taxon>Tremellales</taxon>
        <taxon>Cryptococcaceae</taxon>
        <taxon>Kwoniella</taxon>
    </lineage>
</organism>
<name>A0AAX4JKT4_9TREE</name>
<accession>A0AAX4JKT4</accession>
<feature type="compositionally biased region" description="Polar residues" evidence="1">
    <location>
        <begin position="69"/>
        <end position="83"/>
    </location>
</feature>
<dbReference type="Proteomes" id="UP001355207">
    <property type="component" value="Chromosome 1"/>
</dbReference>
<feature type="compositionally biased region" description="Polar residues" evidence="1">
    <location>
        <begin position="121"/>
        <end position="141"/>
    </location>
</feature>
<gene>
    <name evidence="2" type="ORF">L201_000880</name>
</gene>
<feature type="compositionally biased region" description="Polar residues" evidence="1">
    <location>
        <begin position="224"/>
        <end position="258"/>
    </location>
</feature>
<dbReference type="GeneID" id="91091552"/>
<proteinExistence type="predicted"/>
<evidence type="ECO:0000256" key="1">
    <source>
        <dbReference type="SAM" id="MobiDB-lite"/>
    </source>
</evidence>
<dbReference type="AlphaFoldDB" id="A0AAX4JKT4"/>
<dbReference type="EMBL" id="CP144098">
    <property type="protein sequence ID" value="WWC86009.1"/>
    <property type="molecule type" value="Genomic_DNA"/>
</dbReference>
<feature type="compositionally biased region" description="Basic residues" evidence="1">
    <location>
        <begin position="31"/>
        <end position="43"/>
    </location>
</feature>
<feature type="compositionally biased region" description="Polar residues" evidence="1">
    <location>
        <begin position="267"/>
        <end position="289"/>
    </location>
</feature>
<evidence type="ECO:0000313" key="2">
    <source>
        <dbReference type="EMBL" id="WWC86009.1"/>
    </source>
</evidence>
<feature type="compositionally biased region" description="Low complexity" evidence="1">
    <location>
        <begin position="44"/>
        <end position="67"/>
    </location>
</feature>
<feature type="region of interest" description="Disordered" evidence="1">
    <location>
        <begin position="195"/>
        <end position="296"/>
    </location>
</feature>
<feature type="compositionally biased region" description="Basic residues" evidence="1">
    <location>
        <begin position="101"/>
        <end position="113"/>
    </location>
</feature>
<feature type="region of interest" description="Disordered" evidence="1">
    <location>
        <begin position="1"/>
        <end position="149"/>
    </location>
</feature>
<evidence type="ECO:0000313" key="3">
    <source>
        <dbReference type="Proteomes" id="UP001355207"/>
    </source>
</evidence>